<dbReference type="AlphaFoldDB" id="A0A2M9BFJ4"/>
<feature type="compositionally biased region" description="Basic residues" evidence="1">
    <location>
        <begin position="174"/>
        <end position="187"/>
    </location>
</feature>
<dbReference type="EMBL" id="PGEZ01000001">
    <property type="protein sequence ID" value="PJJ56701.1"/>
    <property type="molecule type" value="Genomic_DNA"/>
</dbReference>
<gene>
    <name evidence="2" type="ORF">CLV56_0912</name>
</gene>
<dbReference type="Proteomes" id="UP000230842">
    <property type="component" value="Unassembled WGS sequence"/>
</dbReference>
<feature type="region of interest" description="Disordered" evidence="1">
    <location>
        <begin position="149"/>
        <end position="187"/>
    </location>
</feature>
<reference evidence="2 3" key="1">
    <citation type="submission" date="2017-11" db="EMBL/GenBank/DDBJ databases">
        <title>Genomic Encyclopedia of Archaeal and Bacterial Type Strains, Phase II (KMG-II): From Individual Species to Whole Genera.</title>
        <authorList>
            <person name="Goeker M."/>
        </authorList>
    </citation>
    <scope>NUCLEOTIDE SEQUENCE [LARGE SCALE GENOMIC DNA]</scope>
    <source>
        <strain evidence="2 3">DSM 27763</strain>
    </source>
</reference>
<evidence type="ECO:0000256" key="1">
    <source>
        <dbReference type="SAM" id="MobiDB-lite"/>
    </source>
</evidence>
<name>A0A2M9BFJ4_9ACTN</name>
<accession>A0A2M9BFJ4</accession>
<comment type="caution">
    <text evidence="2">The sequence shown here is derived from an EMBL/GenBank/DDBJ whole genome shotgun (WGS) entry which is preliminary data.</text>
</comment>
<evidence type="ECO:0008006" key="4">
    <source>
        <dbReference type="Google" id="ProtNLM"/>
    </source>
</evidence>
<keyword evidence="3" id="KW-1185">Reference proteome</keyword>
<protein>
    <recommendedName>
        <fullName evidence="4">Pyridoxamine 5'-phosphate oxidase</fullName>
    </recommendedName>
</protein>
<dbReference type="InterPro" id="IPR012349">
    <property type="entry name" value="Split_barrel_FMN-bd"/>
</dbReference>
<evidence type="ECO:0000313" key="2">
    <source>
        <dbReference type="EMBL" id="PJJ56701.1"/>
    </source>
</evidence>
<dbReference type="Gene3D" id="2.30.110.10">
    <property type="entry name" value="Electron Transport, Fmn-binding Protein, Chain A"/>
    <property type="match status" value="1"/>
</dbReference>
<sequence length="187" mass="20912">MLARMDEPDPQVASDEFDALYRQAFVAEVAKKAGLLWVIYADRWHPVWHVWHEGSVCVVAGGDEQPLPQIREQDEVVLDLRAKSTRAAVAKVRASVEVLGPDHDDHDAVVEALTAGRLNLFDGEQAPQRWARECTIVRFTPTDLIAAPGHLDESAQREQPIPSPAVTADSRPFSLHRQRRIPRLSTD</sequence>
<evidence type="ECO:0000313" key="3">
    <source>
        <dbReference type="Proteomes" id="UP000230842"/>
    </source>
</evidence>
<proteinExistence type="predicted"/>
<organism evidence="2 3">
    <name type="scientific">Mumia flava</name>
    <dbReference type="NCBI Taxonomy" id="1348852"/>
    <lineage>
        <taxon>Bacteria</taxon>
        <taxon>Bacillati</taxon>
        <taxon>Actinomycetota</taxon>
        <taxon>Actinomycetes</taxon>
        <taxon>Propionibacteriales</taxon>
        <taxon>Nocardioidaceae</taxon>
        <taxon>Mumia</taxon>
    </lineage>
</organism>